<evidence type="ECO:0000313" key="2">
    <source>
        <dbReference type="EMBL" id="SSC66517.1"/>
    </source>
</evidence>
<proteinExistence type="predicted"/>
<dbReference type="Gene3D" id="3.40.50.1240">
    <property type="entry name" value="Phosphoglycerate mutase-like"/>
    <property type="match status" value="1"/>
</dbReference>
<protein>
    <recommendedName>
        <fullName evidence="4">Phosphohistidine phosphatase SixA</fullName>
    </recommendedName>
</protein>
<reference evidence="3" key="1">
    <citation type="submission" date="2018-07" db="EMBL/GenBank/DDBJ databases">
        <authorList>
            <person name="Peiro R."/>
            <person name="Begona"/>
            <person name="Cbmso G."/>
            <person name="Lopez M."/>
            <person name="Gonzalez S."/>
        </authorList>
    </citation>
    <scope>NUCLEOTIDE SEQUENCE [LARGE SCALE GENOMIC DNA]</scope>
</reference>
<keyword evidence="3" id="KW-1185">Reference proteome</keyword>
<evidence type="ECO:0000313" key="3">
    <source>
        <dbReference type="Proteomes" id="UP000254764"/>
    </source>
</evidence>
<dbReference type="CDD" id="cd07067">
    <property type="entry name" value="HP_PGM_like"/>
    <property type="match status" value="1"/>
</dbReference>
<dbReference type="Proteomes" id="UP000254764">
    <property type="component" value="Unassembled WGS sequence"/>
</dbReference>
<sequence>MPLLASPPERIYLLRHAKSGWALPGGRDFDRTLDQAGLEEAAQVADEAARRGYRPDLVLSSSAMRCRQTAEAVQRAIDGNTEFRFADELYNAPAEIYVDALGQIDAFSSVMLVGHNPAIEELFATLVGMDVVNRTIPEGYPTSGLAVLDRNGDGEDWLLRDFLVG</sequence>
<dbReference type="PANTHER" id="PTHR47623:SF1">
    <property type="entry name" value="OS09G0287300 PROTEIN"/>
    <property type="match status" value="1"/>
</dbReference>
<gene>
    <name evidence="2" type="ORF">RHIZ70_2225</name>
</gene>
<dbReference type="OrthoDB" id="9810154at2"/>
<dbReference type="STRING" id="1336235.GCA_000518785_00453"/>
<dbReference type="SUPFAM" id="SSF53254">
    <property type="entry name" value="Phosphoglycerate mutase-like"/>
    <property type="match status" value="1"/>
</dbReference>
<dbReference type="InterPro" id="IPR029033">
    <property type="entry name" value="His_PPase_superfam"/>
</dbReference>
<evidence type="ECO:0000256" key="1">
    <source>
        <dbReference type="PIRSR" id="PIRSR613078-2"/>
    </source>
</evidence>
<dbReference type="PANTHER" id="PTHR47623">
    <property type="entry name" value="OS09G0287300 PROTEIN"/>
    <property type="match status" value="1"/>
</dbReference>
<evidence type="ECO:0008006" key="4">
    <source>
        <dbReference type="Google" id="ProtNLM"/>
    </source>
</evidence>
<dbReference type="AlphaFoldDB" id="A0A376AFT9"/>
<dbReference type="InterPro" id="IPR013078">
    <property type="entry name" value="His_Pase_superF_clade-1"/>
</dbReference>
<feature type="binding site" evidence="1">
    <location>
        <position position="65"/>
    </location>
    <ligand>
        <name>substrate</name>
    </ligand>
</feature>
<dbReference type="EMBL" id="UEYP01000002">
    <property type="protein sequence ID" value="SSC66517.1"/>
    <property type="molecule type" value="Genomic_DNA"/>
</dbReference>
<dbReference type="SMART" id="SM00855">
    <property type="entry name" value="PGAM"/>
    <property type="match status" value="1"/>
</dbReference>
<dbReference type="RefSeq" id="WP_115669294.1">
    <property type="nucleotide sequence ID" value="NZ_UEYP01000002.1"/>
</dbReference>
<accession>A0A376AFT9</accession>
<organism evidence="2 3">
    <name type="scientific">Ciceribacter selenitireducens ATCC BAA-1503</name>
    <dbReference type="NCBI Taxonomy" id="1336235"/>
    <lineage>
        <taxon>Bacteria</taxon>
        <taxon>Pseudomonadati</taxon>
        <taxon>Pseudomonadota</taxon>
        <taxon>Alphaproteobacteria</taxon>
        <taxon>Hyphomicrobiales</taxon>
        <taxon>Rhizobiaceae</taxon>
        <taxon>Ciceribacter</taxon>
    </lineage>
</organism>
<name>A0A376AFT9_9HYPH</name>
<dbReference type="Pfam" id="PF00300">
    <property type="entry name" value="His_Phos_1"/>
    <property type="match status" value="1"/>
</dbReference>